<evidence type="ECO:0000313" key="2">
    <source>
        <dbReference type="Proteomes" id="UP000054166"/>
    </source>
</evidence>
<evidence type="ECO:0000313" key="1">
    <source>
        <dbReference type="EMBL" id="KIM85977.1"/>
    </source>
</evidence>
<organism evidence="1 2">
    <name type="scientific">Piloderma croceum (strain F 1598)</name>
    <dbReference type="NCBI Taxonomy" id="765440"/>
    <lineage>
        <taxon>Eukaryota</taxon>
        <taxon>Fungi</taxon>
        <taxon>Dikarya</taxon>
        <taxon>Basidiomycota</taxon>
        <taxon>Agaricomycotina</taxon>
        <taxon>Agaricomycetes</taxon>
        <taxon>Agaricomycetidae</taxon>
        <taxon>Atheliales</taxon>
        <taxon>Atheliaceae</taxon>
        <taxon>Piloderma</taxon>
    </lineage>
</organism>
<reference evidence="1 2" key="1">
    <citation type="submission" date="2014-04" db="EMBL/GenBank/DDBJ databases">
        <authorList>
            <consortium name="DOE Joint Genome Institute"/>
            <person name="Kuo A."/>
            <person name="Tarkka M."/>
            <person name="Buscot F."/>
            <person name="Kohler A."/>
            <person name="Nagy L.G."/>
            <person name="Floudas D."/>
            <person name="Copeland A."/>
            <person name="Barry K.W."/>
            <person name="Cichocki N."/>
            <person name="Veneault-Fourrey C."/>
            <person name="LaButti K."/>
            <person name="Lindquist E.A."/>
            <person name="Lipzen A."/>
            <person name="Lundell T."/>
            <person name="Morin E."/>
            <person name="Murat C."/>
            <person name="Sun H."/>
            <person name="Tunlid A."/>
            <person name="Henrissat B."/>
            <person name="Grigoriev I.V."/>
            <person name="Hibbett D.S."/>
            <person name="Martin F."/>
            <person name="Nordberg H.P."/>
            <person name="Cantor M.N."/>
            <person name="Hua S.X."/>
        </authorList>
    </citation>
    <scope>NUCLEOTIDE SEQUENCE [LARGE SCALE GENOMIC DNA]</scope>
    <source>
        <strain evidence="1 2">F 1598</strain>
    </source>
</reference>
<keyword evidence="2" id="KW-1185">Reference proteome</keyword>
<accession>A0A0C3C8E0</accession>
<dbReference type="InParanoid" id="A0A0C3C8E0"/>
<reference evidence="2" key="2">
    <citation type="submission" date="2015-01" db="EMBL/GenBank/DDBJ databases">
        <title>Evolutionary Origins and Diversification of the Mycorrhizal Mutualists.</title>
        <authorList>
            <consortium name="DOE Joint Genome Institute"/>
            <consortium name="Mycorrhizal Genomics Consortium"/>
            <person name="Kohler A."/>
            <person name="Kuo A."/>
            <person name="Nagy L.G."/>
            <person name="Floudas D."/>
            <person name="Copeland A."/>
            <person name="Barry K.W."/>
            <person name="Cichocki N."/>
            <person name="Veneault-Fourrey C."/>
            <person name="LaButti K."/>
            <person name="Lindquist E.A."/>
            <person name="Lipzen A."/>
            <person name="Lundell T."/>
            <person name="Morin E."/>
            <person name="Murat C."/>
            <person name="Riley R."/>
            <person name="Ohm R."/>
            <person name="Sun H."/>
            <person name="Tunlid A."/>
            <person name="Henrissat B."/>
            <person name="Grigoriev I.V."/>
            <person name="Hibbett D.S."/>
            <person name="Martin F."/>
        </authorList>
    </citation>
    <scope>NUCLEOTIDE SEQUENCE [LARGE SCALE GENOMIC DNA]</scope>
    <source>
        <strain evidence="2">F 1598</strain>
    </source>
</reference>
<dbReference type="Proteomes" id="UP000054166">
    <property type="component" value="Unassembled WGS sequence"/>
</dbReference>
<dbReference type="AlphaFoldDB" id="A0A0C3C8E0"/>
<sequence length="72" mass="8020">MMILNPKMNSKSYVSERLVTEAEVPFTYILINCCSENFTGVCVFASSREVIPDRASNLFKRTANIVGVVITT</sequence>
<name>A0A0C3C8E0_PILCF</name>
<protein>
    <submittedName>
        <fullName evidence="1">Uncharacterized protein</fullName>
    </submittedName>
</protein>
<dbReference type="HOGENOM" id="CLU_2723066_0_0_1"/>
<dbReference type="EMBL" id="KN832983">
    <property type="protein sequence ID" value="KIM85977.1"/>
    <property type="molecule type" value="Genomic_DNA"/>
</dbReference>
<gene>
    <name evidence="1" type="ORF">PILCRDRAFT_330130</name>
</gene>
<proteinExistence type="predicted"/>